<feature type="region of interest" description="Disordered" evidence="2">
    <location>
        <begin position="205"/>
        <end position="239"/>
    </location>
</feature>
<keyword evidence="1" id="KW-0067">ATP-binding</keyword>
<proteinExistence type="inferred from homology"/>
<comment type="catalytic activity">
    <reaction evidence="1">
        <text>ATP + H2O = ADP + phosphate + H(+)</text>
        <dbReference type="Rhea" id="RHEA:13065"/>
        <dbReference type="ChEBI" id="CHEBI:15377"/>
        <dbReference type="ChEBI" id="CHEBI:15378"/>
        <dbReference type="ChEBI" id="CHEBI:30616"/>
        <dbReference type="ChEBI" id="CHEBI:43474"/>
        <dbReference type="ChEBI" id="CHEBI:456216"/>
        <dbReference type="EC" id="5.6.2.3"/>
    </reaction>
</comment>
<reference evidence="4" key="1">
    <citation type="submission" date="2021-03" db="EMBL/GenBank/DDBJ databases">
        <authorList>
            <person name="Bekaert M."/>
        </authorList>
    </citation>
    <scope>NUCLEOTIDE SEQUENCE</scope>
</reference>
<feature type="compositionally biased region" description="Basic residues" evidence="2">
    <location>
        <begin position="130"/>
        <end position="139"/>
    </location>
</feature>
<dbReference type="InterPro" id="IPR005135">
    <property type="entry name" value="Endo/exonuclease/phosphatase"/>
</dbReference>
<dbReference type="SUPFAM" id="SSF56219">
    <property type="entry name" value="DNase I-like"/>
    <property type="match status" value="1"/>
</dbReference>
<dbReference type="InterPro" id="IPR003593">
    <property type="entry name" value="AAA+_ATPase"/>
</dbReference>
<dbReference type="InterPro" id="IPR051055">
    <property type="entry name" value="PIF1_helicase"/>
</dbReference>
<dbReference type="GO" id="GO:0006281">
    <property type="term" value="P:DNA repair"/>
    <property type="evidence" value="ECO:0007669"/>
    <property type="project" value="UniProtKB-KW"/>
</dbReference>
<comment type="similarity">
    <text evidence="1">Belongs to the helicase family.</text>
</comment>
<dbReference type="InterPro" id="IPR027417">
    <property type="entry name" value="P-loop_NTPase"/>
</dbReference>
<keyword evidence="1" id="KW-0378">Hydrolase</keyword>
<feature type="region of interest" description="Disordered" evidence="2">
    <location>
        <begin position="1005"/>
        <end position="1027"/>
    </location>
</feature>
<evidence type="ECO:0000256" key="1">
    <source>
        <dbReference type="RuleBase" id="RU363044"/>
    </source>
</evidence>
<evidence type="ECO:0000313" key="5">
    <source>
        <dbReference type="Proteomes" id="UP000683360"/>
    </source>
</evidence>
<dbReference type="Pfam" id="PF20209">
    <property type="entry name" value="DUF6570"/>
    <property type="match status" value="1"/>
</dbReference>
<dbReference type="SUPFAM" id="SSF52540">
    <property type="entry name" value="P-loop containing nucleoside triphosphate hydrolases"/>
    <property type="match status" value="2"/>
</dbReference>
<dbReference type="PANTHER" id="PTHR47642:SF5">
    <property type="entry name" value="ATP-DEPENDENT DNA HELICASE"/>
    <property type="match status" value="1"/>
</dbReference>
<evidence type="ECO:0000259" key="3">
    <source>
        <dbReference type="SMART" id="SM00382"/>
    </source>
</evidence>
<dbReference type="PANTHER" id="PTHR47642">
    <property type="entry name" value="ATP-DEPENDENT DNA HELICASE"/>
    <property type="match status" value="1"/>
</dbReference>
<feature type="region of interest" description="Disordered" evidence="2">
    <location>
        <begin position="107"/>
        <end position="144"/>
    </location>
</feature>
<dbReference type="EC" id="5.6.2.3" evidence="1"/>
<dbReference type="GO" id="GO:0005524">
    <property type="term" value="F:ATP binding"/>
    <property type="evidence" value="ECO:0007669"/>
    <property type="project" value="UniProtKB-KW"/>
</dbReference>
<dbReference type="GO" id="GO:0006310">
    <property type="term" value="P:DNA recombination"/>
    <property type="evidence" value="ECO:0007669"/>
    <property type="project" value="UniProtKB-KW"/>
</dbReference>
<dbReference type="Gene3D" id="3.40.50.300">
    <property type="entry name" value="P-loop containing nucleotide triphosphate hydrolases"/>
    <property type="match status" value="1"/>
</dbReference>
<dbReference type="CDD" id="cd18809">
    <property type="entry name" value="SF1_C_RecD"/>
    <property type="match status" value="1"/>
</dbReference>
<dbReference type="Gene3D" id="3.60.10.10">
    <property type="entry name" value="Endonuclease/exonuclease/phosphatase"/>
    <property type="match status" value="1"/>
</dbReference>
<keyword evidence="1" id="KW-0227">DNA damage</keyword>
<keyword evidence="5" id="KW-1185">Reference proteome</keyword>
<keyword evidence="1" id="KW-0234">DNA repair</keyword>
<gene>
    <name evidence="4" type="ORF">MEDL_57989</name>
</gene>
<dbReference type="InterPro" id="IPR025476">
    <property type="entry name" value="Helitron_helicase-like"/>
</dbReference>
<dbReference type="InterPro" id="IPR010285">
    <property type="entry name" value="DNA_helicase_pif1-like_DEAD"/>
</dbReference>
<feature type="compositionally biased region" description="Polar residues" evidence="2">
    <location>
        <begin position="1009"/>
        <end position="1023"/>
    </location>
</feature>
<feature type="compositionally biased region" description="Basic and acidic residues" evidence="2">
    <location>
        <begin position="205"/>
        <end position="231"/>
    </location>
</feature>
<comment type="cofactor">
    <cofactor evidence="1">
        <name>Mg(2+)</name>
        <dbReference type="ChEBI" id="CHEBI:18420"/>
    </cofactor>
</comment>
<dbReference type="Pfam" id="PF05970">
    <property type="entry name" value="PIF1"/>
    <property type="match status" value="1"/>
</dbReference>
<dbReference type="InterPro" id="IPR046700">
    <property type="entry name" value="DUF6570"/>
</dbReference>
<evidence type="ECO:0000256" key="2">
    <source>
        <dbReference type="SAM" id="MobiDB-lite"/>
    </source>
</evidence>
<feature type="compositionally biased region" description="Basic residues" evidence="2">
    <location>
        <begin position="110"/>
        <end position="119"/>
    </location>
</feature>
<dbReference type="GO" id="GO:0000723">
    <property type="term" value="P:telomere maintenance"/>
    <property type="evidence" value="ECO:0007669"/>
    <property type="project" value="InterPro"/>
</dbReference>
<keyword evidence="1" id="KW-0233">DNA recombination</keyword>
<dbReference type="Pfam" id="PF14214">
    <property type="entry name" value="Helitron_like_N"/>
    <property type="match status" value="1"/>
</dbReference>
<keyword evidence="1" id="KW-0347">Helicase</keyword>
<dbReference type="Pfam" id="PF03372">
    <property type="entry name" value="Exo_endo_phos"/>
    <property type="match status" value="1"/>
</dbReference>
<dbReference type="InterPro" id="IPR036691">
    <property type="entry name" value="Endo/exonu/phosph_ase_sf"/>
</dbReference>
<dbReference type="Proteomes" id="UP000683360">
    <property type="component" value="Unassembled WGS sequence"/>
</dbReference>
<dbReference type="OrthoDB" id="10040528at2759"/>
<keyword evidence="1" id="KW-0547">Nucleotide-binding</keyword>
<name>A0A8S3UT84_MYTED</name>
<dbReference type="SMART" id="SM00382">
    <property type="entry name" value="AAA"/>
    <property type="match status" value="1"/>
</dbReference>
<dbReference type="EMBL" id="CAJPWZ010002814">
    <property type="protein sequence ID" value="CAG2245997.1"/>
    <property type="molecule type" value="Genomic_DNA"/>
</dbReference>
<evidence type="ECO:0000313" key="4">
    <source>
        <dbReference type="EMBL" id="CAG2245997.1"/>
    </source>
</evidence>
<organism evidence="4 5">
    <name type="scientific">Mytilus edulis</name>
    <name type="common">Blue mussel</name>
    <dbReference type="NCBI Taxonomy" id="6550"/>
    <lineage>
        <taxon>Eukaryota</taxon>
        <taxon>Metazoa</taxon>
        <taxon>Spiralia</taxon>
        <taxon>Lophotrochozoa</taxon>
        <taxon>Mollusca</taxon>
        <taxon>Bivalvia</taxon>
        <taxon>Autobranchia</taxon>
        <taxon>Pteriomorphia</taxon>
        <taxon>Mytilida</taxon>
        <taxon>Mytiloidea</taxon>
        <taxon>Mytilidae</taxon>
        <taxon>Mytilinae</taxon>
        <taxon>Mytilus</taxon>
    </lineage>
</organism>
<dbReference type="GO" id="GO:0043139">
    <property type="term" value="F:5'-3' DNA helicase activity"/>
    <property type="evidence" value="ECO:0007669"/>
    <property type="project" value="UniProtKB-EC"/>
</dbReference>
<comment type="caution">
    <text evidence="4">The sequence shown here is derived from an EMBL/GenBank/DDBJ whole genome shotgun (WGS) entry which is preliminary data.</text>
</comment>
<dbReference type="GO" id="GO:0016787">
    <property type="term" value="F:hydrolase activity"/>
    <property type="evidence" value="ECO:0007669"/>
    <property type="project" value="UniProtKB-KW"/>
</dbReference>
<sequence>MDLQQSIHTLKDEILLHSQYVQEFHLPLEYHDNKTESISSCSYSTLHTSDKYKLNKAVSALKDEVCYQSTIIRDFNLPFKDLVDERELQQKSEEELDVSRITSNIEKCSKPQKKSKQNKSTRMSREKDKERKRKQRNLKKQLEIPCETSQSVDEDLYDTKWQKMYTENVSYRQHKKAYSEEKYNLDLQNKQVKIDQIKTKYRQDKKFQQEVRDRSNKKYQSDTKFKEEVKDRSKKKYQSNADFQREVKERSKTKYHLNKPFQTTLKERSITKYHVNKQFKQAVKDRSKSKYHANEEFQQTVKERSKTKYRLNIQFQQTVKERSKTKYRLNIQFQKAMSKASRHKYAFDRTFREQRKTLTRLRYRQNVLLREKYKRRLREQYKYEIMIRQKKTSMILQRRLNKKQNRDDIANYFRQQVRDGPRYVCSVCHKFKFRKQVVVCDKLKYSKKGDKSIAMANQCITQQFHTTCSDQCQSSCETIYHKQWICFTCHYHLLKGQMPVDAFANGLQLPHIPDQLNSLNKLEKQLISVRIPFMKIIQLPKGNQRGFIGPCVSIPTDIEKTTNVLPRSENEAELIRCKLKRKLQYKGYCQYEFVSRKKICKGLEYLQQNNPYYHDTLLNDKWTEHIPSDFKDLVTEEAELTEVLAEEHDEDDKNHDDEDISFKDRGLPSDTCLQPVDLGQEILDQHFEDIFCVAPGEGNTPVSMLQEHGNEAMSFPVQFPEGSFGSYDAKRLVRLTRSRYFHARLFNADTRFSGDTSYIFYAQYLSELEQVISKVSIALRKSSGKDKTGNIITARMLTDKNQLKRLLTTDQGYKFMTPIRGTPPYWQATLRDLMASIRQLGIPTWFATFSAADLRWKETLQVLLEQQKSTQSLEDLDWTGKSELLQYNPVMSAVMFDHRFNTFLKEIIIKKNVIGNIKDHFHRIEFQQRGSPHAHCLFWIKDAPILDTQDDKAVCDFVDRYVTCDLPGKSADPELNEIVSSVQQHSKTHSKSCAKKGTKCRFNFPRPPSENTFISRSPNQTGPKPSKETLSFAKDILLKLWTTINNSNIENITTQNLFIEAGITQEEFETASNVLTKRTTVTLRRTPADIWINQYNPTLLRCWNANMDLQYITDAYSCVMYIISYISKAEREMGLVLENARTEAAEGNCDAQDAMKKIGGAYFRQREVSAQEATYRACGLHLKESSRKVQFLPVGDNQVKMSLPLNIIQMKANQSDDSIWMNSLYDKYKARPVTLQFNILCYASFSSDYRVLTASQIPKKPSQYVFQLQNDLGYIRKHSRTESAVVAYPRFSKNKSPELYFRSSLQLFLPHRIDDQLKPLKFKTYQDMYLYGAVSLDSSKEPQQVKTIVESNRHIFEKNAEELDEAQDLLDKQGPLEDAWALIAPESEAERLETQVKKEHLDDEDGLEIPDLDILNKKGKKGTDFEIRQSIFTGQQIQHLLQQLNIEQKRVFYQIRQWCLDKVNGKNPDPFKIFINGGAGTGKSHLIKCLSYEANKILSPHAPNPDDIVVLITAPTATAAFNIGGTTLHQAFSLSKSLPFPYIYKRDDEINKLRVKLQNLQILIIDEISMHSVPLDSLHIFATNKEIDSHNSKMIDKVCQQTETIMAQDYDRNPQTGELILRPAPYDSSHDYLPAQLHIGPNARVMLTRNVDITIGLVNGAIGTVISILPGQKGSVLPHAIKVLFDNKNIGRKHTLSSHATEHKPIDITPIEESLRKNAVRYQFPLQLAWACTTHKVQGITTDKAVISMKNIFAAGMAYVALSRVKSKDGLLLQDLDEDKIYCTEQISTALQRMPKYLVEQHYDQNLKQNQLRILLHNIQGLIPHIEDLQANSDIQNVNFICLTETWMESNSVSPNLTNFNLIHKPRSSSYSSAKGIFEDLSNKKHGGVGIYVRNQQQYTQLTFESCNIECVGLRIENIKTNIVVIYRPESYTTSIFLEQLQRLLVAIPQDDGSTIVLGDFNEDILKSNSAIQMFMKQFGFMQILHNPTTDGDTLIDHVYVRGKLQISLDTIQTYYSYHNMVLLQIPVD</sequence>
<protein>
    <recommendedName>
        <fullName evidence="1">ATP-dependent DNA helicase</fullName>
        <ecNumber evidence="1">5.6.2.3</ecNumber>
    </recommendedName>
</protein>
<feature type="domain" description="AAA+ ATPase" evidence="3">
    <location>
        <begin position="1469"/>
        <end position="1604"/>
    </location>
</feature>
<accession>A0A8S3UT84</accession>